<feature type="region of interest" description="Disordered" evidence="4">
    <location>
        <begin position="49"/>
        <end position="68"/>
    </location>
</feature>
<evidence type="ECO:0000256" key="3">
    <source>
        <dbReference type="ARBA" id="ARBA00023242"/>
    </source>
</evidence>
<feature type="compositionally biased region" description="Low complexity" evidence="4">
    <location>
        <begin position="49"/>
        <end position="67"/>
    </location>
</feature>
<evidence type="ECO:0000313" key="7">
    <source>
        <dbReference type="Proteomes" id="UP001180020"/>
    </source>
</evidence>
<feature type="compositionally biased region" description="Basic and acidic residues" evidence="4">
    <location>
        <begin position="517"/>
        <end position="548"/>
    </location>
</feature>
<dbReference type="InterPro" id="IPR002130">
    <property type="entry name" value="Cyclophilin-type_PPIase_dom"/>
</dbReference>
<dbReference type="PROSITE" id="PS50072">
    <property type="entry name" value="CSA_PPIASE_2"/>
    <property type="match status" value="1"/>
</dbReference>
<reference evidence="6" key="2">
    <citation type="submission" date="2023-06" db="EMBL/GenBank/DDBJ databases">
        <authorList>
            <person name="Ma L."/>
            <person name="Liu K.-W."/>
            <person name="Li Z."/>
            <person name="Hsiao Y.-Y."/>
            <person name="Qi Y."/>
            <person name="Fu T."/>
            <person name="Tang G."/>
            <person name="Zhang D."/>
            <person name="Sun W.-H."/>
            <person name="Liu D.-K."/>
            <person name="Li Y."/>
            <person name="Chen G.-Z."/>
            <person name="Liu X.-D."/>
            <person name="Liao X.-Y."/>
            <person name="Jiang Y.-T."/>
            <person name="Yu X."/>
            <person name="Hao Y."/>
            <person name="Huang J."/>
            <person name="Zhao X.-W."/>
            <person name="Ke S."/>
            <person name="Chen Y.-Y."/>
            <person name="Wu W.-L."/>
            <person name="Hsu J.-L."/>
            <person name="Lin Y.-F."/>
            <person name="Huang M.-D."/>
            <person name="Li C.-Y."/>
            <person name="Huang L."/>
            <person name="Wang Z.-W."/>
            <person name="Zhao X."/>
            <person name="Zhong W.-Y."/>
            <person name="Peng D.-H."/>
            <person name="Ahmad S."/>
            <person name="Lan S."/>
            <person name="Zhang J.-S."/>
            <person name="Tsai W.-C."/>
            <person name="Van De Peer Y."/>
            <person name="Liu Z.-J."/>
        </authorList>
    </citation>
    <scope>NUCLEOTIDE SEQUENCE</scope>
    <source>
        <strain evidence="6">CP</strain>
        <tissue evidence="6">Leaves</tissue>
    </source>
</reference>
<keyword evidence="3" id="KW-0539">Nucleus</keyword>
<sequence length="578" mass="65084">MSSVYVLEPPTKGKVVVKTSMGPLDIELWPKEAPKAVRNFVQLCSKATTTTPSSTASSSPSSSKPETPLVPELCQYTAVGVWDSSHSLKKIAFTPTFLKKIACGESIYGSVFADEFHSRLKFNHRGIVACANAGSPHSNGSQFFLTLDRCDWLDRKNTIFGKVTGDSIYNLLRIGDVETDKNDRPLDITPRIISTEVIFIQLILSRTESALNIKETLEKMASPASQSESEFIVWRFMIQVLWNPFDDIIPREVHEKPLPHSLSDVQDKSQKHKVGKKLNLLSFGEEVEEDEKELASVNVKIKSSHDVLDDARLLKEETLGKETVSLHFLSSAKSQKEKDLHTSVREALNSKKDVSVKDPQKDLYRSPNRDIDDDEADFDARMRDQILQKRKTLGDVSSRQKLAPDKRPQKEVDKVSSPRHDVEDETHVSGVEKLSLKKKGVGSEARAERLATANVDLQLLNRGEQERQLHKQKKRRLSGRAEDTLAKLERFKNSLSKKLGASASTDSDKGNEEDDDGWKKSSLKFEPDPSKKDGMARRDDPGDYVVKDPLLEKGKEKFNKMEAKFKRRNREWAGKSLT</sequence>
<evidence type="ECO:0000256" key="4">
    <source>
        <dbReference type="SAM" id="MobiDB-lite"/>
    </source>
</evidence>
<feature type="region of interest" description="Disordered" evidence="4">
    <location>
        <begin position="350"/>
        <end position="377"/>
    </location>
</feature>
<evidence type="ECO:0000259" key="5">
    <source>
        <dbReference type="PROSITE" id="PS50072"/>
    </source>
</evidence>
<evidence type="ECO:0000313" key="6">
    <source>
        <dbReference type="EMBL" id="KAK1289416.1"/>
    </source>
</evidence>
<name>A0AAV9CK71_ACOCL</name>
<evidence type="ECO:0000256" key="2">
    <source>
        <dbReference type="ARBA" id="ARBA00023186"/>
    </source>
</evidence>
<evidence type="ECO:0000256" key="1">
    <source>
        <dbReference type="ARBA" id="ARBA00004123"/>
    </source>
</evidence>
<dbReference type="EMBL" id="JAUJYO010000018">
    <property type="protein sequence ID" value="KAK1289416.1"/>
    <property type="molecule type" value="Genomic_DNA"/>
</dbReference>
<dbReference type="InterPro" id="IPR029000">
    <property type="entry name" value="Cyclophilin-like_dom_sf"/>
</dbReference>
<feature type="compositionally biased region" description="Basic and acidic residues" evidence="4">
    <location>
        <begin position="402"/>
        <end position="427"/>
    </location>
</feature>
<dbReference type="PRINTS" id="PR00153">
    <property type="entry name" value="CSAPPISMRASE"/>
</dbReference>
<keyword evidence="2" id="KW-0143">Chaperone</keyword>
<comment type="subcellular location">
    <subcellularLocation>
        <location evidence="1">Nucleus</location>
    </subcellularLocation>
</comment>
<feature type="compositionally biased region" description="Basic and acidic residues" evidence="4">
    <location>
        <begin position="350"/>
        <end position="370"/>
    </location>
</feature>
<comment type="caution">
    <text evidence="6">The sequence shown here is derived from an EMBL/GenBank/DDBJ whole genome shotgun (WGS) entry which is preliminary data.</text>
</comment>
<accession>A0AAV9CK71</accession>
<organism evidence="6 7">
    <name type="scientific">Acorus calamus</name>
    <name type="common">Sweet flag</name>
    <dbReference type="NCBI Taxonomy" id="4465"/>
    <lineage>
        <taxon>Eukaryota</taxon>
        <taxon>Viridiplantae</taxon>
        <taxon>Streptophyta</taxon>
        <taxon>Embryophyta</taxon>
        <taxon>Tracheophyta</taxon>
        <taxon>Spermatophyta</taxon>
        <taxon>Magnoliopsida</taxon>
        <taxon>Liliopsida</taxon>
        <taxon>Acoraceae</taxon>
        <taxon>Acorus</taxon>
    </lineage>
</organism>
<dbReference type="Gene3D" id="2.40.100.10">
    <property type="entry name" value="Cyclophilin-like"/>
    <property type="match status" value="1"/>
</dbReference>
<dbReference type="GO" id="GO:0071013">
    <property type="term" value="C:catalytic step 2 spliceosome"/>
    <property type="evidence" value="ECO:0007669"/>
    <property type="project" value="TreeGrafter"/>
</dbReference>
<protein>
    <recommendedName>
        <fullName evidence="5">PPIase cyclophilin-type domain-containing protein</fullName>
    </recommendedName>
</protein>
<keyword evidence="7" id="KW-1185">Reference proteome</keyword>
<dbReference type="GO" id="GO:0003755">
    <property type="term" value="F:peptidyl-prolyl cis-trans isomerase activity"/>
    <property type="evidence" value="ECO:0007669"/>
    <property type="project" value="InterPro"/>
</dbReference>
<feature type="domain" description="PPIase cyclophilin-type" evidence="5">
    <location>
        <begin position="19"/>
        <end position="185"/>
    </location>
</feature>
<feature type="region of interest" description="Disordered" evidence="4">
    <location>
        <begin position="393"/>
        <end position="548"/>
    </location>
</feature>
<dbReference type="AlphaFoldDB" id="A0AAV9CK71"/>
<feature type="compositionally biased region" description="Basic and acidic residues" evidence="4">
    <location>
        <begin position="479"/>
        <end position="492"/>
    </location>
</feature>
<gene>
    <name evidence="6" type="ORF">QJS10_CPB18g00817</name>
</gene>
<dbReference type="PANTHER" id="PTHR45625">
    <property type="entry name" value="PEPTIDYL-PROLYL CIS-TRANS ISOMERASE-RELATED"/>
    <property type="match status" value="1"/>
</dbReference>
<dbReference type="InterPro" id="IPR044666">
    <property type="entry name" value="Cyclophilin_A-like"/>
</dbReference>
<dbReference type="Pfam" id="PF00160">
    <property type="entry name" value="Pro_isomerase"/>
    <property type="match status" value="2"/>
</dbReference>
<dbReference type="SUPFAM" id="SSF50891">
    <property type="entry name" value="Cyclophilin-like"/>
    <property type="match status" value="1"/>
</dbReference>
<dbReference type="PANTHER" id="PTHR45625:SF6">
    <property type="entry name" value="SPLICEOSOME-ASSOCIATED PROTEIN CWC27 HOMOLOG"/>
    <property type="match status" value="1"/>
</dbReference>
<reference evidence="6" key="1">
    <citation type="journal article" date="2023" name="Nat. Commun.">
        <title>Diploid and tetraploid genomes of Acorus and the evolution of monocots.</title>
        <authorList>
            <person name="Ma L."/>
            <person name="Liu K.W."/>
            <person name="Li Z."/>
            <person name="Hsiao Y.Y."/>
            <person name="Qi Y."/>
            <person name="Fu T."/>
            <person name="Tang G.D."/>
            <person name="Zhang D."/>
            <person name="Sun W.H."/>
            <person name="Liu D.K."/>
            <person name="Li Y."/>
            <person name="Chen G.Z."/>
            <person name="Liu X.D."/>
            <person name="Liao X.Y."/>
            <person name="Jiang Y.T."/>
            <person name="Yu X."/>
            <person name="Hao Y."/>
            <person name="Huang J."/>
            <person name="Zhao X.W."/>
            <person name="Ke S."/>
            <person name="Chen Y.Y."/>
            <person name="Wu W.L."/>
            <person name="Hsu J.L."/>
            <person name="Lin Y.F."/>
            <person name="Huang M.D."/>
            <person name="Li C.Y."/>
            <person name="Huang L."/>
            <person name="Wang Z.W."/>
            <person name="Zhao X."/>
            <person name="Zhong W.Y."/>
            <person name="Peng D.H."/>
            <person name="Ahmad S."/>
            <person name="Lan S."/>
            <person name="Zhang J.S."/>
            <person name="Tsai W.C."/>
            <person name="Van de Peer Y."/>
            <person name="Liu Z.J."/>
        </authorList>
    </citation>
    <scope>NUCLEOTIDE SEQUENCE</scope>
    <source>
        <strain evidence="6">CP</strain>
    </source>
</reference>
<proteinExistence type="predicted"/>
<dbReference type="Proteomes" id="UP001180020">
    <property type="component" value="Unassembled WGS sequence"/>
</dbReference>